<keyword evidence="1" id="KW-1133">Transmembrane helix</keyword>
<organism evidence="2 3">
    <name type="scientific">Coccomyxa viridis</name>
    <dbReference type="NCBI Taxonomy" id="1274662"/>
    <lineage>
        <taxon>Eukaryota</taxon>
        <taxon>Viridiplantae</taxon>
        <taxon>Chlorophyta</taxon>
        <taxon>core chlorophytes</taxon>
        <taxon>Trebouxiophyceae</taxon>
        <taxon>Trebouxiophyceae incertae sedis</taxon>
        <taxon>Coccomyxaceae</taxon>
        <taxon>Coccomyxa</taxon>
    </lineage>
</organism>
<comment type="caution">
    <text evidence="2">The sequence shown here is derived from an EMBL/GenBank/DDBJ whole genome shotgun (WGS) entry which is preliminary data.</text>
</comment>
<dbReference type="Proteomes" id="UP001497392">
    <property type="component" value="Unassembled WGS sequence"/>
</dbReference>
<dbReference type="EMBL" id="CAXHTA020000006">
    <property type="protein sequence ID" value="CAL5221962.1"/>
    <property type="molecule type" value="Genomic_DNA"/>
</dbReference>
<evidence type="ECO:0000313" key="2">
    <source>
        <dbReference type="EMBL" id="CAL5221962.1"/>
    </source>
</evidence>
<name>A0ABP1FV48_9CHLO</name>
<gene>
    <name evidence="2" type="primary">g4243</name>
    <name evidence="2" type="ORF">VP750_LOCUS3621</name>
</gene>
<reference evidence="2 3" key="1">
    <citation type="submission" date="2024-06" db="EMBL/GenBank/DDBJ databases">
        <authorList>
            <person name="Kraege A."/>
            <person name="Thomma B."/>
        </authorList>
    </citation>
    <scope>NUCLEOTIDE SEQUENCE [LARGE SCALE GENOMIC DNA]</scope>
</reference>
<feature type="transmembrane region" description="Helical" evidence="1">
    <location>
        <begin position="291"/>
        <end position="312"/>
    </location>
</feature>
<protein>
    <submittedName>
        <fullName evidence="2">G4243 protein</fullName>
    </submittedName>
</protein>
<evidence type="ECO:0000313" key="3">
    <source>
        <dbReference type="Proteomes" id="UP001497392"/>
    </source>
</evidence>
<feature type="transmembrane region" description="Helical" evidence="1">
    <location>
        <begin position="234"/>
        <end position="254"/>
    </location>
</feature>
<proteinExistence type="predicted"/>
<keyword evidence="1" id="KW-0812">Transmembrane</keyword>
<evidence type="ECO:0000256" key="1">
    <source>
        <dbReference type="SAM" id="Phobius"/>
    </source>
</evidence>
<sequence length="335" mass="35390">MLVSIPDTAVLGLSPISTNLVRISETPAGFGPDEKETALLILREWGLGSFRLFAEVADDGDTAAGILEDPRKYSALVVVVRGPTAPQRRNVSAGQPFLELEPGSQFGSEPALADVVPVQAINAGAQVLEAALSRPLFPLRMTVRQFPWASHAQGGPFIIYDVSEGLVYMDRHIKGMLAAPHSSAAAMMEGFVGTLFGRIGNMSSDSKEEGAFGAAKVVAGAGASALAAVMAAQVPVWFCVACPIILGLLAPFVFNLGFGAVAEAVCEHYQLPQEECNDLCLSSAVLWGDRYGAFALAMILSLAAAIPIVFVCKLPECARKKNPHQSWGSASRFTE</sequence>
<keyword evidence="3" id="KW-1185">Reference proteome</keyword>
<keyword evidence="1" id="KW-0472">Membrane</keyword>
<accession>A0ABP1FV48</accession>